<gene>
    <name evidence="2" type="ORF">CEP52_000930</name>
</gene>
<comment type="caution">
    <text evidence="2">The sequence shown here is derived from an EMBL/GenBank/DDBJ whole genome shotgun (WGS) entry which is preliminary data.</text>
</comment>
<keyword evidence="3" id="KW-1185">Reference proteome</keyword>
<evidence type="ECO:0000313" key="2">
    <source>
        <dbReference type="EMBL" id="RSM15367.1"/>
    </source>
</evidence>
<evidence type="ECO:0000259" key="1">
    <source>
        <dbReference type="Pfam" id="PF04321"/>
    </source>
</evidence>
<reference evidence="2 3" key="1">
    <citation type="submission" date="2017-06" db="EMBL/GenBank/DDBJ databases">
        <title>Comparative genomic analysis of Ambrosia Fusariam Clade fungi.</title>
        <authorList>
            <person name="Stajich J.E."/>
            <person name="Carrillo J."/>
            <person name="Kijimoto T."/>
            <person name="Eskalen A."/>
            <person name="O'Donnell K."/>
            <person name="Kasson M."/>
        </authorList>
    </citation>
    <scope>NUCLEOTIDE SEQUENCE [LARGE SCALE GENOMIC DNA]</scope>
    <source>
        <strain evidence="2 3">NRRL62579</strain>
    </source>
</reference>
<dbReference type="Proteomes" id="UP000287144">
    <property type="component" value="Unassembled WGS sequence"/>
</dbReference>
<dbReference type="GO" id="GO:0048270">
    <property type="term" value="F:methionine adenosyltransferase regulator activity"/>
    <property type="evidence" value="ECO:0007669"/>
    <property type="project" value="TreeGrafter"/>
</dbReference>
<name>A0A428UM31_9HYPO</name>
<dbReference type="GO" id="GO:0006556">
    <property type="term" value="P:S-adenosylmethionine biosynthetic process"/>
    <property type="evidence" value="ECO:0007669"/>
    <property type="project" value="UniProtKB-UniPathway"/>
</dbReference>
<dbReference type="AlphaFoldDB" id="A0A428UM31"/>
<dbReference type="SUPFAM" id="SSF51735">
    <property type="entry name" value="NAD(P)-binding Rossmann-fold domains"/>
    <property type="match status" value="1"/>
</dbReference>
<dbReference type="InterPro" id="IPR029903">
    <property type="entry name" value="RmlD-like-bd"/>
</dbReference>
<dbReference type="InterPro" id="IPR005913">
    <property type="entry name" value="dTDP_dehydrorham_reduct"/>
</dbReference>
<dbReference type="Gene3D" id="3.40.50.720">
    <property type="entry name" value="NAD(P)-binding Rossmann-like Domain"/>
    <property type="match status" value="1"/>
</dbReference>
<sequence length="319" mass="34972">MPERTVLVTGATGLLGREVSASFGLRGWNVKGIGYSRADGISTLKVDLSNESEVASLLDETKPQVIVHCAAQRFPDKVDKDPEAARALNVAASKSLAQLAADRDIFVIYISTDYVFPGVPGDAPYEADAEPRPTNLYGQTKLDGERAVLETFAKAGKEGLGVVLRVPVLYGNAETPAESAVNVLMDALWKAQTQGIEVNMDHWAIRYPTNTEDIGRVCHDISVKYLDTAPGDRTGLPHILQFSSEDRMTKYEIVQLFGEIMGLSTEGIKPNTEGNDPNASVQRPYDCHLSTKALRDLGIDVSACDFKGWWRREVRAFRK</sequence>
<organism evidence="2 3">
    <name type="scientific">Fusarium oligoseptatum</name>
    <dbReference type="NCBI Taxonomy" id="2604345"/>
    <lineage>
        <taxon>Eukaryota</taxon>
        <taxon>Fungi</taxon>
        <taxon>Dikarya</taxon>
        <taxon>Ascomycota</taxon>
        <taxon>Pezizomycotina</taxon>
        <taxon>Sordariomycetes</taxon>
        <taxon>Hypocreomycetidae</taxon>
        <taxon>Hypocreales</taxon>
        <taxon>Nectriaceae</taxon>
        <taxon>Fusarium</taxon>
        <taxon>Fusarium solani species complex</taxon>
    </lineage>
</organism>
<dbReference type="EMBL" id="NKCK01000004">
    <property type="protein sequence ID" value="RSM15367.1"/>
    <property type="molecule type" value="Genomic_DNA"/>
</dbReference>
<dbReference type="PANTHER" id="PTHR10491:SF4">
    <property type="entry name" value="METHIONINE ADENOSYLTRANSFERASE 2 SUBUNIT BETA"/>
    <property type="match status" value="1"/>
</dbReference>
<protein>
    <recommendedName>
        <fullName evidence="1">RmlD-like substrate binding domain-containing protein</fullName>
    </recommendedName>
</protein>
<dbReference type="FunFam" id="3.40.50.720:FF:000357">
    <property type="entry name" value="Methionine adenosyltransferase 2 subunit beta"/>
    <property type="match status" value="1"/>
</dbReference>
<dbReference type="PANTHER" id="PTHR10491">
    <property type="entry name" value="DTDP-4-DEHYDRORHAMNOSE REDUCTASE"/>
    <property type="match status" value="1"/>
</dbReference>
<dbReference type="UniPathway" id="UPA00315">
    <property type="reaction ID" value="UER00080"/>
</dbReference>
<accession>A0A428UM31</accession>
<dbReference type="STRING" id="1325735.A0A428UM31"/>
<dbReference type="Pfam" id="PF04321">
    <property type="entry name" value="RmlD_sub_bind"/>
    <property type="match status" value="1"/>
</dbReference>
<proteinExistence type="predicted"/>
<dbReference type="InterPro" id="IPR036291">
    <property type="entry name" value="NAD(P)-bd_dom_sf"/>
</dbReference>
<dbReference type="CDD" id="cd05254">
    <property type="entry name" value="dTDP_HR_like_SDR_e"/>
    <property type="match status" value="1"/>
</dbReference>
<dbReference type="GO" id="GO:0048269">
    <property type="term" value="C:methionine adenosyltransferase complex"/>
    <property type="evidence" value="ECO:0007669"/>
    <property type="project" value="TreeGrafter"/>
</dbReference>
<feature type="domain" description="RmlD-like substrate binding" evidence="1">
    <location>
        <begin position="5"/>
        <end position="299"/>
    </location>
</feature>
<evidence type="ECO:0000313" key="3">
    <source>
        <dbReference type="Proteomes" id="UP000287144"/>
    </source>
</evidence>